<keyword evidence="2" id="KW-1185">Reference proteome</keyword>
<dbReference type="EMBL" id="FTMN01000013">
    <property type="protein sequence ID" value="SIQ99055.1"/>
    <property type="molecule type" value="Genomic_DNA"/>
</dbReference>
<evidence type="ECO:0000313" key="1">
    <source>
        <dbReference type="EMBL" id="SIQ99055.1"/>
    </source>
</evidence>
<dbReference type="STRING" id="49186.SAMN05421647_11335"/>
<name>A0A1N6X9N1_9GAMM</name>
<protein>
    <submittedName>
        <fullName evidence="1">Uncharacterized protein</fullName>
    </submittedName>
</protein>
<proteinExistence type="predicted"/>
<evidence type="ECO:0000313" key="2">
    <source>
        <dbReference type="Proteomes" id="UP000186895"/>
    </source>
</evidence>
<sequence length="356" mass="40614">MTTYVSRITGRDIDELHKRYAAFDLQHMIGLYLSKIQEYCKEGESETNVDDVTRCFVIRTLQQHPELVPGYKYSYYKDLVAVLDSLDEGFILPKNESLAGVWFGRSFSTAYSIKRGREESQQIRIWLTMLLSHMDEIKSQGAAHPLVKVMEQEALARSTTLQEVIDHKGWPSESETAVSNSLFPRITGEHLVQLNEQMSTIDFQAITGLYPARCYQLKHPRNINNVLKDTTQCLIVRTLLQYPDMAPLPEFRHVPELYEALQKLPANDVFPDIFPTMKSKMGIVIGRSASITSPLVSGKREEMRILTIWATILMENLDSIIETGPSHPLVQVILDEAKSRNLTLDQLLEKRGWPSS</sequence>
<dbReference type="AlphaFoldDB" id="A0A1N6X9N1"/>
<gene>
    <name evidence="1" type="ORF">SAMN05421647_11335</name>
</gene>
<dbReference type="Proteomes" id="UP000186895">
    <property type="component" value="Unassembled WGS sequence"/>
</dbReference>
<reference evidence="1 2" key="1">
    <citation type="submission" date="2017-01" db="EMBL/GenBank/DDBJ databases">
        <authorList>
            <person name="Mah S.A."/>
            <person name="Swanson W.J."/>
            <person name="Moy G.W."/>
            <person name="Vacquier V.D."/>
        </authorList>
    </citation>
    <scope>NUCLEOTIDE SEQUENCE [LARGE SCALE GENOMIC DNA]</scope>
    <source>
        <strain evidence="1 2">DSM 7027</strain>
    </source>
</reference>
<organism evidence="1 2">
    <name type="scientific">Marinobacterium stanieri</name>
    <dbReference type="NCBI Taxonomy" id="49186"/>
    <lineage>
        <taxon>Bacteria</taxon>
        <taxon>Pseudomonadati</taxon>
        <taxon>Pseudomonadota</taxon>
        <taxon>Gammaproteobacteria</taxon>
        <taxon>Oceanospirillales</taxon>
        <taxon>Oceanospirillaceae</taxon>
        <taxon>Marinobacterium</taxon>
    </lineage>
</organism>
<accession>A0A1N6X9N1</accession>
<dbReference type="RefSeq" id="WP_076466046.1">
    <property type="nucleotide sequence ID" value="NZ_FTMN01000013.1"/>
</dbReference>